<dbReference type="Gene3D" id="2.60.120.1440">
    <property type="match status" value="1"/>
</dbReference>
<organism evidence="3 4">
    <name type="scientific">Chromobacterium sphagni</name>
    <dbReference type="NCBI Taxonomy" id="1903179"/>
    <lineage>
        <taxon>Bacteria</taxon>
        <taxon>Pseudomonadati</taxon>
        <taxon>Pseudomonadota</taxon>
        <taxon>Betaproteobacteria</taxon>
        <taxon>Neisseriales</taxon>
        <taxon>Chromobacteriaceae</taxon>
        <taxon>Chromobacterium</taxon>
    </lineage>
</organism>
<name>A0A1S1WVG3_9NEIS</name>
<protein>
    <recommendedName>
        <fullName evidence="2">LysM domain-containing protein</fullName>
    </recommendedName>
</protein>
<dbReference type="STRING" id="1903179.BI347_16400"/>
<dbReference type="Gene3D" id="3.10.350.10">
    <property type="entry name" value="LysM domain"/>
    <property type="match status" value="1"/>
</dbReference>
<keyword evidence="1" id="KW-0732">Signal</keyword>
<proteinExistence type="predicted"/>
<dbReference type="Proteomes" id="UP000180088">
    <property type="component" value="Unassembled WGS sequence"/>
</dbReference>
<dbReference type="InterPro" id="IPR018392">
    <property type="entry name" value="LysM"/>
</dbReference>
<dbReference type="PANTHER" id="PTHR38731:SF1">
    <property type="entry name" value="FECR PROTEIN DOMAIN-CONTAINING PROTEIN"/>
    <property type="match status" value="1"/>
</dbReference>
<comment type="caution">
    <text evidence="3">The sequence shown here is derived from an EMBL/GenBank/DDBJ whole genome shotgun (WGS) entry which is preliminary data.</text>
</comment>
<dbReference type="PANTHER" id="PTHR38731">
    <property type="entry name" value="LIPL45-RELATED LIPOPROTEIN-RELATED"/>
    <property type="match status" value="1"/>
</dbReference>
<dbReference type="InterPro" id="IPR016930">
    <property type="entry name" value="UCP029644"/>
</dbReference>
<evidence type="ECO:0000259" key="2">
    <source>
        <dbReference type="PROSITE" id="PS51782"/>
    </source>
</evidence>
<dbReference type="SMART" id="SM00257">
    <property type="entry name" value="LysM"/>
    <property type="match status" value="1"/>
</dbReference>
<sequence>MTSKAILLALCLPCTTAIASTTADTAIWQYRVQAGDTLWSLASQHLLSPSYVPMLQAQNHIANPYKLPPGSVLNIPYAWVKQDVADAVLDDMSGKVGAQGRNGATLNLVRGQHYPSGTRFSTGSDAMLRLKFQDGSTLVLNANTTLTLENQAYYPSTGAIQSQSQLDQGSTGSSVIPNLLMPSRYRIQTPSAVTTVRGTEFRVRSESREDTAAEVLRGKVNVLGQQGEVDVPAGFGSRGTSGNGQPVALPVAPALNGLPQSSEFNPPPLRWQAAAGETGYHLSINQSSSSQALLLERDSASAAFFPPLAQNGKYRLTARAINAAGLQGFDSQREFTLRAHPLPPLLVASLGPQQQRGQSFTLRSSADASHPAWLQVARDPGFQQLLFDGRVAQPSLTLKLPAQGAWHWRAASIADDGALGPYSDAQTLVVTGWLVLPDIRPDALATRRYPLPDARYTLSLRRAGQAGAPLLQLTSDQPLWPLRDLPRGRFAVTIHIDDNNGYHAEEQYPSLDLP</sequence>
<evidence type="ECO:0000313" key="3">
    <source>
        <dbReference type="EMBL" id="OHX11278.1"/>
    </source>
</evidence>
<dbReference type="SUPFAM" id="SSF54106">
    <property type="entry name" value="LysM domain"/>
    <property type="match status" value="1"/>
</dbReference>
<dbReference type="InterPro" id="IPR036779">
    <property type="entry name" value="LysM_dom_sf"/>
</dbReference>
<evidence type="ECO:0000313" key="4">
    <source>
        <dbReference type="Proteomes" id="UP000180088"/>
    </source>
</evidence>
<feature type="domain" description="LysM" evidence="2">
    <location>
        <begin position="28"/>
        <end position="75"/>
    </location>
</feature>
<dbReference type="RefSeq" id="WP_071116498.1">
    <property type="nucleotide sequence ID" value="NZ_MKCS01000002.1"/>
</dbReference>
<accession>A0A1S1WVG3</accession>
<dbReference type="OrthoDB" id="9813091at2"/>
<dbReference type="InterPro" id="IPR013783">
    <property type="entry name" value="Ig-like_fold"/>
</dbReference>
<dbReference type="PIRSF" id="PIRSF029644">
    <property type="entry name" value="UCP029644"/>
    <property type="match status" value="1"/>
</dbReference>
<dbReference type="Pfam" id="PF04773">
    <property type="entry name" value="FecR"/>
    <property type="match status" value="1"/>
</dbReference>
<feature type="chain" id="PRO_5010294911" description="LysM domain-containing protein" evidence="1">
    <location>
        <begin position="20"/>
        <end position="514"/>
    </location>
</feature>
<dbReference type="Gene3D" id="2.60.40.10">
    <property type="entry name" value="Immunoglobulins"/>
    <property type="match status" value="1"/>
</dbReference>
<dbReference type="EMBL" id="MKCS01000002">
    <property type="protein sequence ID" value="OHX11278.1"/>
    <property type="molecule type" value="Genomic_DNA"/>
</dbReference>
<dbReference type="PROSITE" id="PS51782">
    <property type="entry name" value="LYSM"/>
    <property type="match status" value="1"/>
</dbReference>
<evidence type="ECO:0000256" key="1">
    <source>
        <dbReference type="SAM" id="SignalP"/>
    </source>
</evidence>
<dbReference type="InterPro" id="IPR006860">
    <property type="entry name" value="FecR"/>
</dbReference>
<dbReference type="Pfam" id="PF01476">
    <property type="entry name" value="LysM"/>
    <property type="match status" value="1"/>
</dbReference>
<gene>
    <name evidence="3" type="ORF">BI347_16400</name>
</gene>
<dbReference type="CDD" id="cd00118">
    <property type="entry name" value="LysM"/>
    <property type="match status" value="1"/>
</dbReference>
<feature type="signal peptide" evidence="1">
    <location>
        <begin position="1"/>
        <end position="19"/>
    </location>
</feature>
<dbReference type="AlphaFoldDB" id="A0A1S1WVG3"/>
<reference evidence="3 4" key="1">
    <citation type="submission" date="2016-09" db="EMBL/GenBank/DDBJ databases">
        <title>Chromobacterium muskegensis sp. nov., an insecticidal bacterium isolated from Sphagnum bogs.</title>
        <authorList>
            <person name="Sparks M.E."/>
            <person name="Blackburn M.B."/>
            <person name="Gundersen-Rindal D.E."/>
            <person name="Mitchell A."/>
            <person name="Farrar R."/>
            <person name="Kuhar D."/>
        </authorList>
    </citation>
    <scope>NUCLEOTIDE SEQUENCE [LARGE SCALE GENOMIC DNA]</scope>
    <source>
        <strain evidence="3 4">37-2</strain>
    </source>
</reference>